<protein>
    <submittedName>
        <fullName evidence="1">Uncharacterized protein</fullName>
    </submittedName>
</protein>
<dbReference type="EMBL" id="BAABJP010000042">
    <property type="protein sequence ID" value="GAA5169023.1"/>
    <property type="molecule type" value="Genomic_DNA"/>
</dbReference>
<sequence>MAGAGLATAPDVQLPERADEDCPVLGMVWSFTDGGVATRVAGHRHMATAVHGMAPFGHHAASPPHVWSPRPELLAPAFIDLAAQARQLLAEPDRGGLVRAYPMFRRAHPRVVDHVPRDRPPPAPPDLR</sequence>
<evidence type="ECO:0000313" key="1">
    <source>
        <dbReference type="EMBL" id="GAA5169023.1"/>
    </source>
</evidence>
<evidence type="ECO:0000313" key="2">
    <source>
        <dbReference type="Proteomes" id="UP001428817"/>
    </source>
</evidence>
<comment type="caution">
    <text evidence="1">The sequence shown here is derived from an EMBL/GenBank/DDBJ whole genome shotgun (WGS) entry which is preliminary data.</text>
</comment>
<gene>
    <name evidence="1" type="ORF">GCM10023321_63970</name>
</gene>
<reference evidence="2" key="1">
    <citation type="journal article" date="2019" name="Int. J. Syst. Evol. Microbiol.">
        <title>The Global Catalogue of Microorganisms (GCM) 10K type strain sequencing project: providing services to taxonomists for standard genome sequencing and annotation.</title>
        <authorList>
            <consortium name="The Broad Institute Genomics Platform"/>
            <consortium name="The Broad Institute Genome Sequencing Center for Infectious Disease"/>
            <person name="Wu L."/>
            <person name="Ma J."/>
        </authorList>
    </citation>
    <scope>NUCLEOTIDE SEQUENCE [LARGE SCALE GENOMIC DNA]</scope>
    <source>
        <strain evidence="2">JCM 18303</strain>
    </source>
</reference>
<accession>A0ABP9QY89</accession>
<dbReference type="Proteomes" id="UP001428817">
    <property type="component" value="Unassembled WGS sequence"/>
</dbReference>
<keyword evidence="2" id="KW-1185">Reference proteome</keyword>
<proteinExistence type="predicted"/>
<name>A0ABP9QY89_9PSEU</name>
<organism evidence="1 2">
    <name type="scientific">Pseudonocardia eucalypti</name>
    <dbReference type="NCBI Taxonomy" id="648755"/>
    <lineage>
        <taxon>Bacteria</taxon>
        <taxon>Bacillati</taxon>
        <taxon>Actinomycetota</taxon>
        <taxon>Actinomycetes</taxon>
        <taxon>Pseudonocardiales</taxon>
        <taxon>Pseudonocardiaceae</taxon>
        <taxon>Pseudonocardia</taxon>
    </lineage>
</organism>